<dbReference type="EC" id="2.7.7.85" evidence="10"/>
<dbReference type="PANTHER" id="PTHR34185:SF1">
    <property type="entry name" value="DIADENYLATE CYCLASE"/>
    <property type="match status" value="1"/>
</dbReference>
<organism evidence="13 14">
    <name type="scientific">Catalinimonas alkaloidigena</name>
    <dbReference type="NCBI Taxonomy" id="1075417"/>
    <lineage>
        <taxon>Bacteria</taxon>
        <taxon>Pseudomonadati</taxon>
        <taxon>Bacteroidota</taxon>
        <taxon>Cytophagia</taxon>
        <taxon>Cytophagales</taxon>
        <taxon>Catalimonadaceae</taxon>
        <taxon>Catalinimonas</taxon>
    </lineage>
</organism>
<feature type="transmembrane region" description="Helical" evidence="10">
    <location>
        <begin position="61"/>
        <end position="82"/>
    </location>
</feature>
<dbReference type="PANTHER" id="PTHR34185">
    <property type="entry name" value="DIADENYLATE CYCLASE"/>
    <property type="match status" value="1"/>
</dbReference>
<keyword evidence="8 10" id="KW-1133">Transmembrane helix</keyword>
<dbReference type="InterPro" id="IPR036888">
    <property type="entry name" value="DNA_integrity_DisA_N_sf"/>
</dbReference>
<evidence type="ECO:0000256" key="7">
    <source>
        <dbReference type="ARBA" id="ARBA00022840"/>
    </source>
</evidence>
<dbReference type="InterPro" id="IPR045585">
    <property type="entry name" value="CdaA_N"/>
</dbReference>
<evidence type="ECO:0000259" key="12">
    <source>
        <dbReference type="PROSITE" id="PS51794"/>
    </source>
</evidence>
<evidence type="ECO:0000256" key="3">
    <source>
        <dbReference type="ARBA" id="ARBA00022679"/>
    </source>
</evidence>
<evidence type="ECO:0000256" key="5">
    <source>
        <dbReference type="ARBA" id="ARBA00022695"/>
    </source>
</evidence>
<evidence type="ECO:0000256" key="8">
    <source>
        <dbReference type="ARBA" id="ARBA00022989"/>
    </source>
</evidence>
<evidence type="ECO:0000256" key="11">
    <source>
        <dbReference type="SAM" id="MobiDB-lite"/>
    </source>
</evidence>
<name>A0A1G9MUR9_9BACT</name>
<evidence type="ECO:0000256" key="1">
    <source>
        <dbReference type="ARBA" id="ARBA00000877"/>
    </source>
</evidence>
<dbReference type="InterPro" id="IPR034701">
    <property type="entry name" value="CdaA"/>
</dbReference>
<dbReference type="Pfam" id="PF19293">
    <property type="entry name" value="CdaA_N"/>
    <property type="match status" value="1"/>
</dbReference>
<keyword evidence="4 10" id="KW-0812">Transmembrane</keyword>
<feature type="transmembrane region" description="Helical" evidence="10">
    <location>
        <begin position="6"/>
        <end position="30"/>
    </location>
</feature>
<feature type="transmembrane region" description="Helical" evidence="10">
    <location>
        <begin position="37"/>
        <end position="55"/>
    </location>
</feature>
<dbReference type="PROSITE" id="PS51794">
    <property type="entry name" value="DAC"/>
    <property type="match status" value="1"/>
</dbReference>
<keyword evidence="9 10" id="KW-0472">Membrane</keyword>
<comment type="caution">
    <text evidence="10">Lacks conserved residue(s) required for the propagation of feature annotation.</text>
</comment>
<feature type="compositionally biased region" description="Acidic residues" evidence="11">
    <location>
        <begin position="265"/>
        <end position="279"/>
    </location>
</feature>
<accession>A0A1G9MUR9</accession>
<reference evidence="13 14" key="1">
    <citation type="submission" date="2016-10" db="EMBL/GenBank/DDBJ databases">
        <authorList>
            <person name="de Groot N.N."/>
        </authorList>
    </citation>
    <scope>NUCLEOTIDE SEQUENCE [LARGE SCALE GENOMIC DNA]</scope>
    <source>
        <strain evidence="13 14">DSM 25186</strain>
    </source>
</reference>
<evidence type="ECO:0000313" key="13">
    <source>
        <dbReference type="EMBL" id="SDL77863.1"/>
    </source>
</evidence>
<dbReference type="Pfam" id="PF02457">
    <property type="entry name" value="DAC"/>
    <property type="match status" value="1"/>
</dbReference>
<keyword evidence="7 10" id="KW-0067">ATP-binding</keyword>
<keyword evidence="3 10" id="KW-0808">Transferase</keyword>
<comment type="function">
    <text evidence="10">Catalyzes the condensation of 2 ATP molecules into cyclic di-AMP (c-di-AMP), a second messenger used to regulate differing processes in different bacteria.</text>
</comment>
<keyword evidence="6 10" id="KW-0547">Nucleotide-binding</keyword>
<sequence>MLLFPIGFLEVTFVDVAEILLVGYLLYQLYKLMRGSVAIRIFIGIISIYLLYLIVKATGMELLTGILGQFIDVGVIAAIVVFQQEIRKFLMVIGKSTFFNNDFFLRSLLRRNANLTNLNLQPVLEAAKAMSGTNTGGLIVFAKSSELKFYAESGDILDAKLSKRLLLSIFYKNSPLHDGAVIIYNNQVKAARCILPVTENTEVPASLGLRHRAALGMSEATDSVVLIISEETGQMSLAFNGRLEHNLSITELRDKINHYLNEDVDEEEVVPETTPEEDSPILHTPA</sequence>
<dbReference type="EMBL" id="FNFO01000008">
    <property type="protein sequence ID" value="SDL77863.1"/>
    <property type="molecule type" value="Genomic_DNA"/>
</dbReference>
<dbReference type="PIRSF" id="PIRSF004793">
    <property type="entry name" value="UCP004793"/>
    <property type="match status" value="1"/>
</dbReference>
<dbReference type="STRING" id="1075417.SAMN05421823_10891"/>
<dbReference type="AlphaFoldDB" id="A0A1G9MUR9"/>
<dbReference type="InterPro" id="IPR050338">
    <property type="entry name" value="DisA"/>
</dbReference>
<keyword evidence="14" id="KW-1185">Reference proteome</keyword>
<dbReference type="GO" id="GO:0005524">
    <property type="term" value="F:ATP binding"/>
    <property type="evidence" value="ECO:0007669"/>
    <property type="project" value="UniProtKB-UniRule"/>
</dbReference>
<dbReference type="Gene3D" id="3.40.1700.10">
    <property type="entry name" value="DNA integrity scanning protein, DisA, N-terminal domain"/>
    <property type="match status" value="1"/>
</dbReference>
<comment type="similarity">
    <text evidence="10">Belongs to the adenylate cyclase family. DacA/CdaA subfamily.</text>
</comment>
<dbReference type="Proteomes" id="UP000198510">
    <property type="component" value="Unassembled WGS sequence"/>
</dbReference>
<evidence type="ECO:0000256" key="6">
    <source>
        <dbReference type="ARBA" id="ARBA00022741"/>
    </source>
</evidence>
<gene>
    <name evidence="10" type="primary">dacA</name>
    <name evidence="13" type="ORF">SAMN05421823_10891</name>
</gene>
<proteinExistence type="inferred from homology"/>
<evidence type="ECO:0000256" key="4">
    <source>
        <dbReference type="ARBA" id="ARBA00022692"/>
    </source>
</evidence>
<comment type="subunit">
    <text evidence="10">Probably a homodimer.</text>
</comment>
<evidence type="ECO:0000313" key="14">
    <source>
        <dbReference type="Proteomes" id="UP000198510"/>
    </source>
</evidence>
<evidence type="ECO:0000256" key="2">
    <source>
        <dbReference type="ARBA" id="ARBA00022475"/>
    </source>
</evidence>
<protein>
    <recommendedName>
        <fullName evidence="10">Diadenylate cyclase</fullName>
        <shortName evidence="10">DAC</shortName>
        <ecNumber evidence="10">2.7.7.85</ecNumber>
    </recommendedName>
    <alternativeName>
        <fullName evidence="10">Cyclic-di-AMP synthase</fullName>
        <shortName evidence="10">c-di-AMP synthase</shortName>
    </alternativeName>
</protein>
<dbReference type="InterPro" id="IPR003390">
    <property type="entry name" value="DNA_integrity_scan_DisA_N"/>
</dbReference>
<dbReference type="NCBIfam" id="TIGR00159">
    <property type="entry name" value="diadenylate cyclase CdaA"/>
    <property type="match status" value="1"/>
</dbReference>
<dbReference type="GO" id="GO:0106408">
    <property type="term" value="F:diadenylate cyclase activity"/>
    <property type="evidence" value="ECO:0007669"/>
    <property type="project" value="UniProtKB-EC"/>
</dbReference>
<dbReference type="SUPFAM" id="SSF143597">
    <property type="entry name" value="YojJ-like"/>
    <property type="match status" value="1"/>
</dbReference>
<evidence type="ECO:0000256" key="10">
    <source>
        <dbReference type="HAMAP-Rule" id="MF_01499"/>
    </source>
</evidence>
<comment type="catalytic activity">
    <reaction evidence="1 10">
        <text>2 ATP = 3',3'-c-di-AMP + 2 diphosphate</text>
        <dbReference type="Rhea" id="RHEA:35655"/>
        <dbReference type="ChEBI" id="CHEBI:30616"/>
        <dbReference type="ChEBI" id="CHEBI:33019"/>
        <dbReference type="ChEBI" id="CHEBI:71500"/>
        <dbReference type="EC" id="2.7.7.85"/>
    </reaction>
</comment>
<keyword evidence="2 10" id="KW-1003">Cell membrane</keyword>
<dbReference type="InterPro" id="IPR014046">
    <property type="entry name" value="C-di-AMP_synthase"/>
</dbReference>
<feature type="domain" description="DAC" evidence="12">
    <location>
        <begin position="83"/>
        <end position="249"/>
    </location>
</feature>
<evidence type="ECO:0000256" key="9">
    <source>
        <dbReference type="ARBA" id="ARBA00023136"/>
    </source>
</evidence>
<feature type="region of interest" description="Disordered" evidence="11">
    <location>
        <begin position="265"/>
        <end position="286"/>
    </location>
</feature>
<dbReference type="GO" id="GO:0004016">
    <property type="term" value="F:adenylate cyclase activity"/>
    <property type="evidence" value="ECO:0007669"/>
    <property type="project" value="UniProtKB-UniRule"/>
</dbReference>
<dbReference type="GO" id="GO:0006171">
    <property type="term" value="P:cAMP biosynthetic process"/>
    <property type="evidence" value="ECO:0007669"/>
    <property type="project" value="InterPro"/>
</dbReference>
<dbReference type="HAMAP" id="MF_01499">
    <property type="entry name" value="DacA"/>
    <property type="match status" value="1"/>
</dbReference>
<keyword evidence="5 10" id="KW-0548">Nucleotidyltransferase</keyword>